<evidence type="ECO:0000313" key="2">
    <source>
        <dbReference type="Proteomes" id="UP000094849"/>
    </source>
</evidence>
<dbReference type="RefSeq" id="WP_069003246.1">
    <property type="nucleotide sequence ID" value="NZ_LVJX01000004.1"/>
</dbReference>
<evidence type="ECO:0008006" key="3">
    <source>
        <dbReference type="Google" id="ProtNLM"/>
    </source>
</evidence>
<name>A0A1E2UN62_9GAMM</name>
<sequence>MSRVHYFLIPFLIQLAACQTLGEHTRAESLENILRSYEASIRWTSGQQAYNFLPPDHKDKEYKPVSKNIRVTHYEVVQGPTMLGEDKAIQTAVIQYVLQDSQILKEIIDKQEWRYDEEGEVWHLYSPVPTFN</sequence>
<proteinExistence type="predicted"/>
<comment type="caution">
    <text evidence="1">The sequence shown here is derived from an EMBL/GenBank/DDBJ whole genome shotgun (WGS) entry which is preliminary data.</text>
</comment>
<protein>
    <recommendedName>
        <fullName evidence="3">Asparagine synthetase</fullName>
    </recommendedName>
</protein>
<dbReference type="OrthoDB" id="6196416at2"/>
<organism evidence="1 2">
    <name type="scientific">Candidatus Thiodiazotropha endoloripes</name>
    <dbReference type="NCBI Taxonomy" id="1818881"/>
    <lineage>
        <taxon>Bacteria</taxon>
        <taxon>Pseudomonadati</taxon>
        <taxon>Pseudomonadota</taxon>
        <taxon>Gammaproteobacteria</taxon>
        <taxon>Chromatiales</taxon>
        <taxon>Sedimenticolaceae</taxon>
        <taxon>Candidatus Thiodiazotropha</taxon>
    </lineage>
</organism>
<dbReference type="EMBL" id="LVJZ01000003">
    <property type="protein sequence ID" value="ODB95984.1"/>
    <property type="molecule type" value="Genomic_DNA"/>
</dbReference>
<dbReference type="Proteomes" id="UP000094849">
    <property type="component" value="Unassembled WGS sequence"/>
</dbReference>
<gene>
    <name evidence="1" type="ORF">A3196_03950</name>
</gene>
<evidence type="ECO:0000313" key="1">
    <source>
        <dbReference type="EMBL" id="ODB95984.1"/>
    </source>
</evidence>
<dbReference type="AlphaFoldDB" id="A0A1E2UN62"/>
<dbReference type="STRING" id="1818881.A3196_03950"/>
<keyword evidence="2" id="KW-1185">Reference proteome</keyword>
<accession>A0A1E2UN62</accession>
<reference evidence="1 2" key="1">
    <citation type="submission" date="2016-03" db="EMBL/GenBank/DDBJ databases">
        <title>Chemosynthetic sulphur-oxidizing symbionts of marine invertebrate animals are capable of nitrogen fixation.</title>
        <authorList>
            <person name="Petersen J.M."/>
            <person name="Kemper A."/>
            <person name="Gruber-Vodicka H."/>
            <person name="Cardini U."/>
            <person name="Geest Mvander."/>
            <person name="Kleiner M."/>
            <person name="Bulgheresi S."/>
            <person name="Fussmann M."/>
            <person name="Herbold C."/>
            <person name="Seah B.K.B."/>
            <person name="Antony C.Paul."/>
            <person name="Liu D."/>
            <person name="Belitz A."/>
            <person name="Weber M."/>
        </authorList>
    </citation>
    <scope>NUCLEOTIDE SEQUENCE [LARGE SCALE GENOMIC DNA]</scope>
    <source>
        <strain evidence="1">G_D</strain>
    </source>
</reference>